<dbReference type="InterPro" id="IPR003593">
    <property type="entry name" value="AAA+_ATPase"/>
</dbReference>
<dbReference type="Gene3D" id="1.20.1560.10">
    <property type="entry name" value="ABC transporter type 1, transmembrane domain"/>
    <property type="match status" value="1"/>
</dbReference>
<feature type="transmembrane region" description="Helical" evidence="9">
    <location>
        <begin position="781"/>
        <end position="808"/>
    </location>
</feature>
<evidence type="ECO:0000259" key="11">
    <source>
        <dbReference type="PROSITE" id="PS50929"/>
    </source>
</evidence>
<keyword evidence="13" id="KW-1185">Reference proteome</keyword>
<evidence type="ECO:0000256" key="4">
    <source>
        <dbReference type="ARBA" id="ARBA00022741"/>
    </source>
</evidence>
<dbReference type="InterPro" id="IPR003439">
    <property type="entry name" value="ABC_transporter-like_ATP-bd"/>
</dbReference>
<dbReference type="GO" id="GO:0005743">
    <property type="term" value="C:mitochondrial inner membrane"/>
    <property type="evidence" value="ECO:0007669"/>
    <property type="project" value="TreeGrafter"/>
</dbReference>
<feature type="transmembrane region" description="Helical" evidence="9">
    <location>
        <begin position="862"/>
        <end position="878"/>
    </location>
</feature>
<evidence type="ECO:0000313" key="13">
    <source>
        <dbReference type="Proteomes" id="UP001515480"/>
    </source>
</evidence>
<feature type="transmembrane region" description="Helical" evidence="9">
    <location>
        <begin position="965"/>
        <end position="991"/>
    </location>
</feature>
<feature type="region of interest" description="Disordered" evidence="8">
    <location>
        <begin position="1"/>
        <end position="52"/>
    </location>
</feature>
<proteinExistence type="inferred from homology"/>
<keyword evidence="5" id="KW-0067">ATP-binding</keyword>
<dbReference type="InterPro" id="IPR039421">
    <property type="entry name" value="Type_1_exporter"/>
</dbReference>
<dbReference type="GO" id="GO:0090374">
    <property type="term" value="P:oligopeptide export from mitochondrion"/>
    <property type="evidence" value="ECO:0007669"/>
    <property type="project" value="TreeGrafter"/>
</dbReference>
<feature type="transmembrane region" description="Helical" evidence="9">
    <location>
        <begin position="195"/>
        <end position="215"/>
    </location>
</feature>
<evidence type="ECO:0000256" key="6">
    <source>
        <dbReference type="ARBA" id="ARBA00022989"/>
    </source>
</evidence>
<dbReference type="CDD" id="cd18578">
    <property type="entry name" value="ABC_6TM_Pgp_ABCB1_D2_like"/>
    <property type="match status" value="1"/>
</dbReference>
<dbReference type="Pfam" id="PF00664">
    <property type="entry name" value="ABC_membrane"/>
    <property type="match status" value="2"/>
</dbReference>
<dbReference type="FunFam" id="3.40.50.300:FF:000251">
    <property type="entry name" value="ABC transporter B family member 19"/>
    <property type="match status" value="2"/>
</dbReference>
<comment type="subcellular location">
    <subcellularLocation>
        <location evidence="1">Membrane</location>
        <topology evidence="1">Multi-pass membrane protein</topology>
    </subcellularLocation>
</comment>
<reference evidence="12 13" key="1">
    <citation type="journal article" date="2024" name="Science">
        <title>Giant polyketide synthase enzymes in the biosynthesis of giant marine polyether toxins.</title>
        <authorList>
            <person name="Fallon T.R."/>
            <person name="Shende V.V."/>
            <person name="Wierzbicki I.H."/>
            <person name="Pendleton A.L."/>
            <person name="Watervoot N.F."/>
            <person name="Auber R.P."/>
            <person name="Gonzalez D.J."/>
            <person name="Wisecaver J.H."/>
            <person name="Moore B.S."/>
        </authorList>
    </citation>
    <scope>NUCLEOTIDE SEQUENCE [LARGE SCALE GENOMIC DNA]</scope>
    <source>
        <strain evidence="12 13">12B1</strain>
    </source>
</reference>
<dbReference type="PANTHER" id="PTHR43394">
    <property type="entry name" value="ATP-DEPENDENT PERMEASE MDL1, MITOCHONDRIAL"/>
    <property type="match status" value="1"/>
</dbReference>
<feature type="transmembrane region" description="Helical" evidence="9">
    <location>
        <begin position="221"/>
        <end position="241"/>
    </location>
</feature>
<evidence type="ECO:0000259" key="10">
    <source>
        <dbReference type="PROSITE" id="PS50893"/>
    </source>
</evidence>
<dbReference type="GO" id="GO:0016887">
    <property type="term" value="F:ATP hydrolysis activity"/>
    <property type="evidence" value="ECO:0007669"/>
    <property type="project" value="InterPro"/>
</dbReference>
<dbReference type="Gene3D" id="3.40.50.300">
    <property type="entry name" value="P-loop containing nucleotide triphosphate hydrolases"/>
    <property type="match status" value="2"/>
</dbReference>
<evidence type="ECO:0008006" key="14">
    <source>
        <dbReference type="Google" id="ProtNLM"/>
    </source>
</evidence>
<dbReference type="PROSITE" id="PS50929">
    <property type="entry name" value="ABC_TM1F"/>
    <property type="match status" value="2"/>
</dbReference>
<dbReference type="InterPro" id="IPR011527">
    <property type="entry name" value="ABC1_TM_dom"/>
</dbReference>
<keyword evidence="6 9" id="KW-1133">Transmembrane helix</keyword>
<feature type="domain" description="ABC transmembrane type-1" evidence="11">
    <location>
        <begin position="77"/>
        <end position="385"/>
    </location>
</feature>
<keyword evidence="7 9" id="KW-0472">Membrane</keyword>
<feature type="domain" description="ABC transmembrane type-1" evidence="11">
    <location>
        <begin position="743"/>
        <end position="1022"/>
    </location>
</feature>
<name>A0AB34J1C4_PRYPA</name>
<feature type="transmembrane region" description="Helical" evidence="9">
    <location>
        <begin position="1003"/>
        <end position="1021"/>
    </location>
</feature>
<sequence length="1307" mass="139271">MSVEIQPTPVAVGTIVGTPPKDGEGASLAPEEVDGAAESRQEVDKAAHQTIPSPPTETVSLCSLYRYASAADRVLLAVGTCALLVSSANQPAQLVVFGGLLDSFNDQSADSVRARIIMFAGIYAVLGVQQTITQSLQSAAFATVAARQARRLREKYFDSLMNKSMTFIDTQGSGQLASSVLDATTAMASGMGDDLVKLFQPLLSFVFGLAVALFYSWRLTLVSAAAIPVLGAVVAGAASIYSKHTQRSGSQTERATALALEAISSMRTIAAFGREKHSIDAYSEAVVEACAQGAAMGRASAMLEGTVAPIIFLLFAVGLWYGSSLISNDMEADEACRWELTNGTFQLPDSTRCHTGGSVMTAFLSVLFGFLGLLQAAPSVSIVANARVAAAKVFKVLEADDTRGSAPPPASAAGACAGKIEVVDVDFSYPSRREVQVYSGFCLTIEAGQTVALAGPSGCGKSTLVSLLERFYDVDGGAVKLDGVDIRELPLDWLRAQIGLVSQEPVLFSGSIEWNIRMGRDGATHEEVVEAAAKANALFVRDFPEGFATQVGEKGLQLSGGQKQRIAIARAIVRDPAVLVLDEATSALDTTSERVVQAALDELMRAKRRTTLVIAHRLSTIRDADVIAVVSNGRVVERGAHHELIERDGGLYRTLVEAQTEAQGAPADEHAVVRVKDVLFVHADAQKAEAEEKVAHVEAAVVEAVCTDDIEAAVQPAKPKPERTPTMWLWRLLYPDRHLFVSGLVGAAINGLASPAIGYLMAEFIVVFFNPDWEEMRREALQWAIVFASMGVANSVGAILKVTSFSLITERMVMRVRLSAYTSIMRQNIGWFDGSDDRTAGALVSQLSSDCYLLRGLTGERASAALSQMVVLGAGFYISFAASWALTLVVMGSVPLIVLPIAIATAKVGKYAEAATKAAVEAGSTVSETLSNMRTIAAFGLQDERRGTFARQLDLPLKQEVRKGVAVGVGGGVSAGAIMYAAALQYLVAAYFFDAGWVTFDEVLRVLLVLIFMSFGLGQISRDATNKADAMLAAKRINALLLLQSTIDPLNITASPPAKRAAGKIEVVDVDFSYPSRREVQVYNGFCLTIEAGQTVALAGPSGCGKSTLVSLLERFYDVDGGAVKLDGVDIRELPLDWLRAQIGLVSQEPVLFSGSIEWNIRMGRDGATHEEVVEAAAKANALFVRDFPEGFATQVGEKGLQLSGGQKQRIAIARAIVRDPAVLVLDEATSALDTTSERVVQAALDELMRAKRRTTLVIAHRLSTIRDADVIAVVSNGRVVERGAHLELIEREGGLYRSLVVHASPS</sequence>
<evidence type="ECO:0000256" key="3">
    <source>
        <dbReference type="ARBA" id="ARBA00022692"/>
    </source>
</evidence>
<dbReference type="EMBL" id="JBGBPQ010000014">
    <property type="protein sequence ID" value="KAL1511308.1"/>
    <property type="molecule type" value="Genomic_DNA"/>
</dbReference>
<dbReference type="GO" id="GO:0015421">
    <property type="term" value="F:ABC-type oligopeptide transporter activity"/>
    <property type="evidence" value="ECO:0007669"/>
    <property type="project" value="TreeGrafter"/>
</dbReference>
<dbReference type="InterPro" id="IPR036640">
    <property type="entry name" value="ABC1_TM_sf"/>
</dbReference>
<dbReference type="PANTHER" id="PTHR43394:SF1">
    <property type="entry name" value="ATP-BINDING CASSETTE SUB-FAMILY B MEMBER 10, MITOCHONDRIAL"/>
    <property type="match status" value="1"/>
</dbReference>
<gene>
    <name evidence="12" type="ORF">AB1Y20_006113</name>
</gene>
<keyword evidence="4" id="KW-0547">Nucleotide-binding</keyword>
<feature type="transmembrane region" description="Helical" evidence="9">
    <location>
        <begin position="739"/>
        <end position="761"/>
    </location>
</feature>
<dbReference type="PROSITE" id="PS50893">
    <property type="entry name" value="ABC_TRANSPORTER_2"/>
    <property type="match status" value="2"/>
</dbReference>
<dbReference type="InterPro" id="IPR017871">
    <property type="entry name" value="ABC_transporter-like_CS"/>
</dbReference>
<accession>A0AB34J1C4</accession>
<dbReference type="InterPro" id="IPR027417">
    <property type="entry name" value="P-loop_NTPase"/>
</dbReference>
<feature type="transmembrane region" description="Helical" evidence="9">
    <location>
        <begin position="884"/>
        <end position="903"/>
    </location>
</feature>
<dbReference type="Pfam" id="PF00005">
    <property type="entry name" value="ABC_tran"/>
    <property type="match status" value="2"/>
</dbReference>
<feature type="domain" description="ABC transporter" evidence="10">
    <location>
        <begin position="1065"/>
        <end position="1302"/>
    </location>
</feature>
<feature type="domain" description="ABC transporter" evidence="10">
    <location>
        <begin position="420"/>
        <end position="657"/>
    </location>
</feature>
<comment type="caution">
    <text evidence="12">The sequence shown here is derived from an EMBL/GenBank/DDBJ whole genome shotgun (WGS) entry which is preliminary data.</text>
</comment>
<evidence type="ECO:0000313" key="12">
    <source>
        <dbReference type="EMBL" id="KAL1511308.1"/>
    </source>
</evidence>
<evidence type="ECO:0000256" key="7">
    <source>
        <dbReference type="ARBA" id="ARBA00023136"/>
    </source>
</evidence>
<feature type="compositionally biased region" description="Basic and acidic residues" evidence="8">
    <location>
        <begin position="37"/>
        <end position="47"/>
    </location>
</feature>
<dbReference type="SUPFAM" id="SSF52540">
    <property type="entry name" value="P-loop containing nucleoside triphosphate hydrolases"/>
    <property type="match status" value="2"/>
</dbReference>
<dbReference type="CDD" id="cd03249">
    <property type="entry name" value="ABC_MTABC3_MDL1_MDL2"/>
    <property type="match status" value="2"/>
</dbReference>
<evidence type="ECO:0000256" key="2">
    <source>
        <dbReference type="ARBA" id="ARBA00007577"/>
    </source>
</evidence>
<feature type="transmembrane region" description="Helical" evidence="9">
    <location>
        <begin position="357"/>
        <end position="377"/>
    </location>
</feature>
<evidence type="ECO:0000256" key="9">
    <source>
        <dbReference type="SAM" id="Phobius"/>
    </source>
</evidence>
<organism evidence="12 13">
    <name type="scientific">Prymnesium parvum</name>
    <name type="common">Toxic golden alga</name>
    <dbReference type="NCBI Taxonomy" id="97485"/>
    <lineage>
        <taxon>Eukaryota</taxon>
        <taxon>Haptista</taxon>
        <taxon>Haptophyta</taxon>
        <taxon>Prymnesiophyceae</taxon>
        <taxon>Prymnesiales</taxon>
        <taxon>Prymnesiaceae</taxon>
        <taxon>Prymnesium</taxon>
    </lineage>
</organism>
<dbReference type="Proteomes" id="UP001515480">
    <property type="component" value="Unassembled WGS sequence"/>
</dbReference>
<evidence type="ECO:0000256" key="5">
    <source>
        <dbReference type="ARBA" id="ARBA00022840"/>
    </source>
</evidence>
<protein>
    <recommendedName>
        <fullName evidence="14">Bile salt export pump</fullName>
    </recommendedName>
</protein>
<comment type="similarity">
    <text evidence="2">Belongs to the ABC transporter superfamily. ABCB family. Multidrug resistance exporter (TC 3.A.1.201) subfamily.</text>
</comment>
<keyword evidence="3 9" id="KW-0812">Transmembrane</keyword>
<dbReference type="CDD" id="cd18577">
    <property type="entry name" value="ABC_6TM_Pgp_ABCB1_D1_like"/>
    <property type="match status" value="1"/>
</dbReference>
<dbReference type="GO" id="GO:0005524">
    <property type="term" value="F:ATP binding"/>
    <property type="evidence" value="ECO:0007669"/>
    <property type="project" value="UniProtKB-KW"/>
</dbReference>
<evidence type="ECO:0000256" key="1">
    <source>
        <dbReference type="ARBA" id="ARBA00004141"/>
    </source>
</evidence>
<dbReference type="SMART" id="SM00382">
    <property type="entry name" value="AAA"/>
    <property type="match status" value="2"/>
</dbReference>
<feature type="transmembrane region" description="Helical" evidence="9">
    <location>
        <begin position="301"/>
        <end position="321"/>
    </location>
</feature>
<dbReference type="PROSITE" id="PS00211">
    <property type="entry name" value="ABC_TRANSPORTER_1"/>
    <property type="match status" value="2"/>
</dbReference>
<dbReference type="SUPFAM" id="SSF90123">
    <property type="entry name" value="ABC transporter transmembrane region"/>
    <property type="match status" value="2"/>
</dbReference>
<evidence type="ECO:0000256" key="8">
    <source>
        <dbReference type="SAM" id="MobiDB-lite"/>
    </source>
</evidence>